<reference evidence="6" key="1">
    <citation type="journal article" date="2019" name="Int. J. Syst. Evol. Microbiol.">
        <title>The Global Catalogue of Microorganisms (GCM) 10K type strain sequencing project: providing services to taxonomists for standard genome sequencing and annotation.</title>
        <authorList>
            <consortium name="The Broad Institute Genomics Platform"/>
            <consortium name="The Broad Institute Genome Sequencing Center for Infectious Disease"/>
            <person name="Wu L."/>
            <person name="Ma J."/>
        </authorList>
    </citation>
    <scope>NUCLEOTIDE SEQUENCE [LARGE SCALE GENOMIC DNA]</scope>
    <source>
        <strain evidence="6">KCTC 32141</strain>
    </source>
</reference>
<name>A0ABW5WN81_9FLAO</name>
<comment type="pathway">
    <text evidence="1">Amino-acid biosynthesis; L-asparagine biosynthesis; L-asparagine from L-aspartate (L-Gln route): step 1/1.</text>
</comment>
<protein>
    <recommendedName>
        <fullName evidence="2">asparagine synthase (glutamine-hydrolyzing)</fullName>
        <ecNumber evidence="2">6.3.5.4</ecNumber>
    </recommendedName>
</protein>
<dbReference type="RefSeq" id="WP_183487006.1">
    <property type="nucleotide sequence ID" value="NZ_JBHUOV010000001.1"/>
</dbReference>
<evidence type="ECO:0000313" key="5">
    <source>
        <dbReference type="EMBL" id="MFD2823325.1"/>
    </source>
</evidence>
<accession>A0ABW5WN81</accession>
<evidence type="ECO:0000313" key="6">
    <source>
        <dbReference type="Proteomes" id="UP001597533"/>
    </source>
</evidence>
<organism evidence="5 6">
    <name type="scientific">Lacinutrix iliipiscaria</name>
    <dbReference type="NCBI Taxonomy" id="1230532"/>
    <lineage>
        <taxon>Bacteria</taxon>
        <taxon>Pseudomonadati</taxon>
        <taxon>Bacteroidota</taxon>
        <taxon>Flavobacteriia</taxon>
        <taxon>Flavobacteriales</taxon>
        <taxon>Flavobacteriaceae</taxon>
        <taxon>Lacinutrix</taxon>
    </lineage>
</organism>
<evidence type="ECO:0000256" key="2">
    <source>
        <dbReference type="ARBA" id="ARBA00012737"/>
    </source>
</evidence>
<dbReference type="Pfam" id="PF00733">
    <property type="entry name" value="Asn_synthase"/>
    <property type="match status" value="1"/>
</dbReference>
<dbReference type="EC" id="6.3.5.4" evidence="2"/>
<dbReference type="Proteomes" id="UP001597533">
    <property type="component" value="Unassembled WGS sequence"/>
</dbReference>
<sequence>MKSLKTPILPSKLQFVKQHAAHELNFKAICIFAATGFFLDDDTYWKDEACLLPGHDHIFDENNFLIESKPWFKWHYTPKSISFEQALDEYINLFTTITKEQVGENPVILPLSGGLDSRSQALVLKNLNNTVQAFSYSFPGGYPEHKISKQIAEVCGFDFDAYKISKGYLWNDIDELAEINKCFSEFTHPRQMSVLKELKQYQGVFSLGHWGDVLFDRGAPDGIVEKDIIPLLLKKMLKPGGLEFAESLWENWNLEGEFKTYFISRIENSLSKIKIDNISARVRAFKTSQWAHRWTTMNLSIFQAAHPISLPYYDNRMIEFICTIPEEYLADRRLQIAHLKQDKAISKITWHEQKPFNLNNYQYNKSPYNLPYRVFHKIKREFNAVIGNPYIQRNFELQFLGADNDKHLKKYIFNDDFFKLIPKSVIEEFYNKFKNENTVYYSHPTSMLLTFALWNKHFHNK</sequence>
<dbReference type="SUPFAM" id="SSF52402">
    <property type="entry name" value="Adenine nucleotide alpha hydrolases-like"/>
    <property type="match status" value="1"/>
</dbReference>
<dbReference type="EMBL" id="JBHUOV010000001">
    <property type="protein sequence ID" value="MFD2823325.1"/>
    <property type="molecule type" value="Genomic_DNA"/>
</dbReference>
<proteinExistence type="predicted"/>
<feature type="domain" description="Asparagine synthetase" evidence="4">
    <location>
        <begin position="101"/>
        <end position="179"/>
    </location>
</feature>
<dbReference type="InterPro" id="IPR014729">
    <property type="entry name" value="Rossmann-like_a/b/a_fold"/>
</dbReference>
<evidence type="ECO:0000256" key="3">
    <source>
        <dbReference type="ARBA" id="ARBA00048741"/>
    </source>
</evidence>
<evidence type="ECO:0000259" key="4">
    <source>
        <dbReference type="Pfam" id="PF00733"/>
    </source>
</evidence>
<evidence type="ECO:0000256" key="1">
    <source>
        <dbReference type="ARBA" id="ARBA00005187"/>
    </source>
</evidence>
<dbReference type="InterPro" id="IPR001962">
    <property type="entry name" value="Asn_synthase"/>
</dbReference>
<gene>
    <name evidence="5" type="ORF">ACFS5M_06565</name>
</gene>
<comment type="catalytic activity">
    <reaction evidence="3">
        <text>L-aspartate + L-glutamine + ATP + H2O = L-asparagine + L-glutamate + AMP + diphosphate + H(+)</text>
        <dbReference type="Rhea" id="RHEA:12228"/>
        <dbReference type="ChEBI" id="CHEBI:15377"/>
        <dbReference type="ChEBI" id="CHEBI:15378"/>
        <dbReference type="ChEBI" id="CHEBI:29985"/>
        <dbReference type="ChEBI" id="CHEBI:29991"/>
        <dbReference type="ChEBI" id="CHEBI:30616"/>
        <dbReference type="ChEBI" id="CHEBI:33019"/>
        <dbReference type="ChEBI" id="CHEBI:58048"/>
        <dbReference type="ChEBI" id="CHEBI:58359"/>
        <dbReference type="ChEBI" id="CHEBI:456215"/>
        <dbReference type="EC" id="6.3.5.4"/>
    </reaction>
</comment>
<dbReference type="Gene3D" id="3.40.50.620">
    <property type="entry name" value="HUPs"/>
    <property type="match status" value="1"/>
</dbReference>
<comment type="caution">
    <text evidence="5">The sequence shown here is derived from an EMBL/GenBank/DDBJ whole genome shotgun (WGS) entry which is preliminary data.</text>
</comment>
<dbReference type="InterPro" id="IPR051786">
    <property type="entry name" value="ASN_synthetase/amidase"/>
</dbReference>
<dbReference type="PANTHER" id="PTHR43284">
    <property type="entry name" value="ASPARAGINE SYNTHETASE (GLUTAMINE-HYDROLYZING)"/>
    <property type="match status" value="1"/>
</dbReference>
<dbReference type="PANTHER" id="PTHR43284:SF1">
    <property type="entry name" value="ASPARAGINE SYNTHETASE"/>
    <property type="match status" value="1"/>
</dbReference>
<keyword evidence="6" id="KW-1185">Reference proteome</keyword>